<organism evidence="2 3">
    <name type="scientific">Mycena citricolor</name>
    <dbReference type="NCBI Taxonomy" id="2018698"/>
    <lineage>
        <taxon>Eukaryota</taxon>
        <taxon>Fungi</taxon>
        <taxon>Dikarya</taxon>
        <taxon>Basidiomycota</taxon>
        <taxon>Agaricomycotina</taxon>
        <taxon>Agaricomycetes</taxon>
        <taxon>Agaricomycetidae</taxon>
        <taxon>Agaricales</taxon>
        <taxon>Marasmiineae</taxon>
        <taxon>Mycenaceae</taxon>
        <taxon>Mycena</taxon>
    </lineage>
</organism>
<feature type="non-terminal residue" evidence="2">
    <location>
        <position position="1"/>
    </location>
</feature>
<accession>A0AAD2HES1</accession>
<feature type="region of interest" description="Disordered" evidence="1">
    <location>
        <begin position="50"/>
        <end position="75"/>
    </location>
</feature>
<dbReference type="Proteomes" id="UP001295794">
    <property type="component" value="Unassembled WGS sequence"/>
</dbReference>
<dbReference type="EMBL" id="CAVNYO010000401">
    <property type="protein sequence ID" value="CAK5274342.1"/>
    <property type="molecule type" value="Genomic_DNA"/>
</dbReference>
<comment type="caution">
    <text evidence="2">The sequence shown here is derived from an EMBL/GenBank/DDBJ whole genome shotgun (WGS) entry which is preliminary data.</text>
</comment>
<sequence>YLAIANLFYHYLIDPLDLFSPTRLMPLSFSHSFVALTLCLGRCPARSRGIHKEQNSSSHKQGGDPTKGYPGTDQH</sequence>
<evidence type="ECO:0000313" key="3">
    <source>
        <dbReference type="Proteomes" id="UP001295794"/>
    </source>
</evidence>
<protein>
    <submittedName>
        <fullName evidence="2">Uncharacterized protein</fullName>
    </submittedName>
</protein>
<keyword evidence="3" id="KW-1185">Reference proteome</keyword>
<proteinExistence type="predicted"/>
<name>A0AAD2HES1_9AGAR</name>
<reference evidence="2" key="1">
    <citation type="submission" date="2023-11" db="EMBL/GenBank/DDBJ databases">
        <authorList>
            <person name="De Vega J J."/>
            <person name="De Vega J J."/>
        </authorList>
    </citation>
    <scope>NUCLEOTIDE SEQUENCE</scope>
</reference>
<gene>
    <name evidence="2" type="ORF">MYCIT1_LOCUS21484</name>
</gene>
<dbReference type="AlphaFoldDB" id="A0AAD2HES1"/>
<evidence type="ECO:0000256" key="1">
    <source>
        <dbReference type="SAM" id="MobiDB-lite"/>
    </source>
</evidence>
<evidence type="ECO:0000313" key="2">
    <source>
        <dbReference type="EMBL" id="CAK5274342.1"/>
    </source>
</evidence>